<evidence type="ECO:0000313" key="1">
    <source>
        <dbReference type="EMBL" id="RKO70325.1"/>
    </source>
</evidence>
<dbReference type="AlphaFoldDB" id="A0A420VVN6"/>
<name>A0A420VVN6_9SPHI</name>
<dbReference type="Proteomes" id="UP000282423">
    <property type="component" value="Unassembled WGS sequence"/>
</dbReference>
<sequence>MQISSRLTCFLYEIDKNIIRFDPNEVPIKVPINLMAFIKIHPSNPEIEVQQMKLYLSQTCMPLFVKRIEPAVF</sequence>
<proteinExistence type="predicted"/>
<comment type="caution">
    <text evidence="1">The sequence shown here is derived from an EMBL/GenBank/DDBJ whole genome shotgun (WGS) entry which is preliminary data.</text>
</comment>
<dbReference type="EMBL" id="RBWS01000013">
    <property type="protein sequence ID" value="RKO70325.1"/>
    <property type="molecule type" value="Genomic_DNA"/>
</dbReference>
<evidence type="ECO:0000313" key="2">
    <source>
        <dbReference type="Proteomes" id="UP000282423"/>
    </source>
</evidence>
<accession>A0A420VVN6</accession>
<gene>
    <name evidence="1" type="ORF">D7322_17625</name>
</gene>
<organism evidence="1 2">
    <name type="scientific">Sphingobacterium puteale</name>
    <dbReference type="NCBI Taxonomy" id="2420510"/>
    <lineage>
        <taxon>Bacteria</taxon>
        <taxon>Pseudomonadati</taxon>
        <taxon>Bacteroidota</taxon>
        <taxon>Sphingobacteriia</taxon>
        <taxon>Sphingobacteriales</taxon>
        <taxon>Sphingobacteriaceae</taxon>
        <taxon>Sphingobacterium</taxon>
    </lineage>
</organism>
<protein>
    <submittedName>
        <fullName evidence="1">Uncharacterized protein</fullName>
    </submittedName>
</protein>
<reference evidence="1 2" key="1">
    <citation type="submission" date="2018-10" db="EMBL/GenBank/DDBJ databases">
        <title>Sphingobacterium sp. M05W1-28.</title>
        <authorList>
            <person name="Cai H."/>
        </authorList>
    </citation>
    <scope>NUCLEOTIDE SEQUENCE [LARGE SCALE GENOMIC DNA]</scope>
    <source>
        <strain evidence="1 2">M05W1-28</strain>
    </source>
</reference>
<keyword evidence="2" id="KW-1185">Reference proteome</keyword>